<evidence type="ECO:0000259" key="1">
    <source>
        <dbReference type="Pfam" id="PF08241"/>
    </source>
</evidence>
<evidence type="ECO:0000313" key="2">
    <source>
        <dbReference type="EMBL" id="CAK0876669.1"/>
    </source>
</evidence>
<dbReference type="PANTHER" id="PTHR43591">
    <property type="entry name" value="METHYLTRANSFERASE"/>
    <property type="match status" value="1"/>
</dbReference>
<dbReference type="CDD" id="cd02440">
    <property type="entry name" value="AdoMet_MTases"/>
    <property type="match status" value="1"/>
</dbReference>
<accession>A0ABN9VWE0</accession>
<dbReference type="Pfam" id="PF08241">
    <property type="entry name" value="Methyltransf_11"/>
    <property type="match status" value="1"/>
</dbReference>
<dbReference type="InterPro" id="IPR029063">
    <property type="entry name" value="SAM-dependent_MTases_sf"/>
</dbReference>
<dbReference type="Gene3D" id="3.40.50.150">
    <property type="entry name" value="Vaccinia Virus protein VP39"/>
    <property type="match status" value="1"/>
</dbReference>
<reference evidence="2" key="1">
    <citation type="submission" date="2023-10" db="EMBL/GenBank/DDBJ databases">
        <authorList>
            <person name="Chen Y."/>
            <person name="Shah S."/>
            <person name="Dougan E. K."/>
            <person name="Thang M."/>
            <person name="Chan C."/>
        </authorList>
    </citation>
    <scope>NUCLEOTIDE SEQUENCE [LARGE SCALE GENOMIC DNA]</scope>
</reference>
<feature type="domain" description="Methyltransferase type 11" evidence="1">
    <location>
        <begin position="74"/>
        <end position="168"/>
    </location>
</feature>
<evidence type="ECO:0000313" key="3">
    <source>
        <dbReference type="Proteomes" id="UP001189429"/>
    </source>
</evidence>
<proteinExistence type="predicted"/>
<dbReference type="InterPro" id="IPR013216">
    <property type="entry name" value="Methyltransf_11"/>
</dbReference>
<comment type="caution">
    <text evidence="2">The sequence shown here is derived from an EMBL/GenBank/DDBJ whole genome shotgun (WGS) entry which is preliminary data.</text>
</comment>
<sequence>MTEPPKKVQQTEGGFTAAYRNAAAAGSAQVSDSKSGLSIDHRMTFRDPSMPLRERIAARIASSVQGIDNPSCIDVACSTGTDLGLLARALGDKPAQLHGVDLMEATLQVAREKLPAASFVQGDVVALPYPDVHFDSVQTSRLLVHVPDLKKAIDEMIRVLKPRGTCVISEGEMEKASVMLSNDDRLLRVSEALRDHVAKMCANPRAASEAYRYILSHADAQDVCIEPFSFFLKKPGDMMGPELTHERQFLAKLVSEGALSQADADHYIAQATGRSAEEGNLLQLFFMAEISFRKK</sequence>
<gene>
    <name evidence="2" type="ORF">PCOR1329_LOCUS60969</name>
</gene>
<name>A0ABN9VWE0_9DINO</name>
<protein>
    <recommendedName>
        <fullName evidence="1">Methyltransferase type 11 domain-containing protein</fullName>
    </recommendedName>
</protein>
<organism evidence="2 3">
    <name type="scientific">Prorocentrum cordatum</name>
    <dbReference type="NCBI Taxonomy" id="2364126"/>
    <lineage>
        <taxon>Eukaryota</taxon>
        <taxon>Sar</taxon>
        <taxon>Alveolata</taxon>
        <taxon>Dinophyceae</taxon>
        <taxon>Prorocentrales</taxon>
        <taxon>Prorocentraceae</taxon>
        <taxon>Prorocentrum</taxon>
    </lineage>
</organism>
<dbReference type="SUPFAM" id="SSF53335">
    <property type="entry name" value="S-adenosyl-L-methionine-dependent methyltransferases"/>
    <property type="match status" value="1"/>
</dbReference>
<dbReference type="Proteomes" id="UP001189429">
    <property type="component" value="Unassembled WGS sequence"/>
</dbReference>
<keyword evidence="3" id="KW-1185">Reference proteome</keyword>
<dbReference type="EMBL" id="CAUYUJ010017656">
    <property type="protein sequence ID" value="CAK0876669.1"/>
    <property type="molecule type" value="Genomic_DNA"/>
</dbReference>